<dbReference type="GO" id="GO:0009279">
    <property type="term" value="C:cell outer membrane"/>
    <property type="evidence" value="ECO:0007669"/>
    <property type="project" value="UniProtKB-SubCell"/>
</dbReference>
<evidence type="ECO:0000256" key="2">
    <source>
        <dbReference type="ARBA" id="ARBA00008064"/>
    </source>
</evidence>
<keyword evidence="3" id="KW-0813">Transport</keyword>
<evidence type="ECO:0000256" key="5">
    <source>
        <dbReference type="ARBA" id="ARBA00022692"/>
    </source>
</evidence>
<keyword evidence="5" id="KW-0812">Transmembrane</keyword>
<dbReference type="InterPro" id="IPR037224">
    <property type="entry name" value="PapC_N_sf"/>
</dbReference>
<dbReference type="InterPro" id="IPR025949">
    <property type="entry name" value="PapC-like_C"/>
</dbReference>
<dbReference type="EMBL" id="CP050855">
    <property type="protein sequence ID" value="QLH62153.1"/>
    <property type="molecule type" value="Genomic_DNA"/>
</dbReference>
<reference evidence="9 10" key="1">
    <citation type="journal article" date="2014" name="Genome Announc.">
        <title>Whole-Genome Sequence of Serratia symbiotica Strain CWBI-2.3T, a Free-Living Symbiont of the Black Bean Aphid Aphis fabae.</title>
        <authorList>
            <person name="Foray V."/>
            <person name="Grigorescu A.S."/>
            <person name="Sabri A."/>
            <person name="Haubruge E."/>
            <person name="Lognay G."/>
            <person name="Francis F."/>
            <person name="Fauconnier M.L."/>
            <person name="Hance T."/>
            <person name="Thonart P."/>
        </authorList>
    </citation>
    <scope>NUCLEOTIDE SEQUENCE [LARGE SCALE GENOMIC DNA]</scope>
    <source>
        <strain evidence="9">CWBI-2.3</strain>
    </source>
</reference>
<dbReference type="Gene3D" id="2.60.40.2610">
    <property type="entry name" value="Outer membrane usher protein FimD, plug domain"/>
    <property type="match status" value="1"/>
</dbReference>
<dbReference type="PANTHER" id="PTHR30451:SF10">
    <property type="entry name" value="OUTER MEMBRANE USHER PROTEIN YFCU-RELATED"/>
    <property type="match status" value="1"/>
</dbReference>
<comment type="subcellular location">
    <subcellularLocation>
        <location evidence="1">Cell outer membrane</location>
        <topology evidence="1">Multi-pass membrane protein</topology>
    </subcellularLocation>
</comment>
<keyword evidence="6" id="KW-0732">Signal</keyword>
<evidence type="ECO:0000256" key="8">
    <source>
        <dbReference type="ARBA" id="ARBA00023237"/>
    </source>
</evidence>
<dbReference type="InterPro" id="IPR000015">
    <property type="entry name" value="Fimb_usher"/>
</dbReference>
<dbReference type="GO" id="GO:0015473">
    <property type="term" value="F:fimbrial usher porin activity"/>
    <property type="evidence" value="ECO:0007669"/>
    <property type="project" value="InterPro"/>
</dbReference>
<evidence type="ECO:0000313" key="10">
    <source>
        <dbReference type="Proteomes" id="UP000042738"/>
    </source>
</evidence>
<comment type="similarity">
    <text evidence="2">Belongs to the fimbrial export usher family.</text>
</comment>
<dbReference type="Pfam" id="PF13954">
    <property type="entry name" value="PapC_N"/>
    <property type="match status" value="1"/>
</dbReference>
<evidence type="ECO:0000313" key="9">
    <source>
        <dbReference type="EMBL" id="QLH62153.1"/>
    </source>
</evidence>
<dbReference type="GeneID" id="93735528"/>
<keyword evidence="4" id="KW-1134">Transmembrane beta strand</keyword>
<dbReference type="RefSeq" id="WP_160743751.1">
    <property type="nucleotide sequence ID" value="NZ_CAXKXZ010000014.1"/>
</dbReference>
<dbReference type="AlphaFoldDB" id="A0A7D5SML7"/>
<dbReference type="Proteomes" id="UP000042738">
    <property type="component" value="Chromosome"/>
</dbReference>
<accession>A0A7D5SML7</accession>
<protein>
    <submittedName>
        <fullName evidence="9">Outer membrane usher protein</fullName>
    </submittedName>
</protein>
<dbReference type="Gene3D" id="2.60.40.3110">
    <property type="match status" value="1"/>
</dbReference>
<dbReference type="GO" id="GO:0009297">
    <property type="term" value="P:pilus assembly"/>
    <property type="evidence" value="ECO:0007669"/>
    <property type="project" value="InterPro"/>
</dbReference>
<dbReference type="PANTHER" id="PTHR30451">
    <property type="entry name" value="OUTER MEMBRANE USHER PROTEIN"/>
    <property type="match status" value="1"/>
</dbReference>
<proteinExistence type="inferred from homology"/>
<dbReference type="Pfam" id="PF13953">
    <property type="entry name" value="PapC_C"/>
    <property type="match status" value="1"/>
</dbReference>
<keyword evidence="7" id="KW-0472">Membrane</keyword>
<evidence type="ECO:0000256" key="4">
    <source>
        <dbReference type="ARBA" id="ARBA00022452"/>
    </source>
</evidence>
<sequence length="851" mass="93513">MNVYRYFAVRPLSALLALVTLVNNPAWSVQTIEFNTDFLDVKDGRKIDLSDFSRADYLMPGQYQMVVRINKNELREQNITFMPPEDDPKGSVPCLTSDLVKQLGFTAAASRELRWWKNGQCLKLDSLKGMSARGDLGSSSLYLNVPQAYLEYVADNWDPPSRWDNGISALLFDYNLNAHTSHITKGHDSQTLSGNGTTGFNLGAWRLRADWQGNYDRSTKKGNSSNNWDISRYDAYRTIAALRAKLRLGESYLNSTVFDSFRFLGASLVSDDNMLPPNLRGYAPEVSGVAKTNAKVTISQQGRVLYETTVPSGLFRIQDLNSVTSGTLDIKIQEQDGTSRTFQIRTANVPYLTRPGQLRYKLALGKPSHLKHNTQGTGFATSEFSWGLNNSWSLYGGAMLAADYNTAAVGVGRDLLSLGALSFDVTCSRGTLPQQGMLSGRAFHLSYSKRFDEYDSQVTIADYRFPDRNYLSMGQYLDTRYHGNNHGSSKEIFTVTFNKQFPDMGISSYINYSHRTYWDLPANDSYNLSLSRYFNVGRVSNVSINLSAYRNLYNNHIDDSLLLSLSVPWGNTGSLTYDGHYNRSGSSNSNGSSNMVGYSDRIDDNNSYNVKSGVAQQGRGTASGYFTHDGDMAQLIANASYESGQYSSVGLGLQGGITATLQGAVMHRINALGGTRIMVDTDGVNDVPIRGYGGISHSNRFGKAVSSDVNSYYRNSLSVDINALPDNVDATRSVVQATLTEGAVGYRRFGVISGEKAMATIRLTDGSAPPFGATVVNKKRYQTGIVNDNGSVWIIGIKPGETMHVLWDGKTQCAISLPERLPPLTSNLLLPCNAVRSNVAADAAAEKENGL</sequence>
<keyword evidence="8" id="KW-0998">Cell outer membrane</keyword>
<gene>
    <name evidence="9" type="ORF">SYMBAF_03190</name>
</gene>
<name>A0A7D5SML7_9GAMM</name>
<organism evidence="9 10">
    <name type="scientific">Serratia symbiotica</name>
    <dbReference type="NCBI Taxonomy" id="138074"/>
    <lineage>
        <taxon>Bacteria</taxon>
        <taxon>Pseudomonadati</taxon>
        <taxon>Pseudomonadota</taxon>
        <taxon>Gammaproteobacteria</taxon>
        <taxon>Enterobacterales</taxon>
        <taxon>Yersiniaceae</taxon>
        <taxon>Serratia</taxon>
    </lineage>
</organism>
<dbReference type="NCBIfam" id="NF011812">
    <property type="entry name" value="PRK15284.1"/>
    <property type="match status" value="1"/>
</dbReference>
<evidence type="ECO:0000256" key="1">
    <source>
        <dbReference type="ARBA" id="ARBA00004571"/>
    </source>
</evidence>
<evidence type="ECO:0000256" key="3">
    <source>
        <dbReference type="ARBA" id="ARBA00022448"/>
    </source>
</evidence>
<evidence type="ECO:0000256" key="7">
    <source>
        <dbReference type="ARBA" id="ARBA00023136"/>
    </source>
</evidence>
<dbReference type="Gene3D" id="2.60.40.2070">
    <property type="match status" value="1"/>
</dbReference>
<dbReference type="InterPro" id="IPR025885">
    <property type="entry name" value="PapC_N"/>
</dbReference>
<dbReference type="SUPFAM" id="SSF141729">
    <property type="entry name" value="FimD N-terminal domain-like"/>
    <property type="match status" value="1"/>
</dbReference>
<dbReference type="InterPro" id="IPR042186">
    <property type="entry name" value="FimD_plug_dom"/>
</dbReference>
<dbReference type="InterPro" id="IPR043142">
    <property type="entry name" value="PapC-like_C_sf"/>
</dbReference>
<dbReference type="Gene3D" id="3.10.20.410">
    <property type="match status" value="1"/>
</dbReference>
<evidence type="ECO:0000256" key="6">
    <source>
        <dbReference type="ARBA" id="ARBA00022729"/>
    </source>
</evidence>
<dbReference type="Pfam" id="PF00577">
    <property type="entry name" value="Usher"/>
    <property type="match status" value="1"/>
</dbReference>